<dbReference type="InterPro" id="IPR050331">
    <property type="entry name" value="Zinc_finger"/>
</dbReference>
<organism evidence="7 8">
    <name type="scientific">Periplaneta americana</name>
    <name type="common">American cockroach</name>
    <name type="synonym">Blatta americana</name>
    <dbReference type="NCBI Taxonomy" id="6978"/>
    <lineage>
        <taxon>Eukaryota</taxon>
        <taxon>Metazoa</taxon>
        <taxon>Ecdysozoa</taxon>
        <taxon>Arthropoda</taxon>
        <taxon>Hexapoda</taxon>
        <taxon>Insecta</taxon>
        <taxon>Pterygota</taxon>
        <taxon>Neoptera</taxon>
        <taxon>Polyneoptera</taxon>
        <taxon>Dictyoptera</taxon>
        <taxon>Blattodea</taxon>
        <taxon>Blattoidea</taxon>
        <taxon>Blattidae</taxon>
        <taxon>Blattinae</taxon>
        <taxon>Periplaneta</taxon>
    </lineage>
</organism>
<feature type="domain" description="C2H2-type" evidence="6">
    <location>
        <begin position="448"/>
        <end position="475"/>
    </location>
</feature>
<dbReference type="InterPro" id="IPR013087">
    <property type="entry name" value="Znf_C2H2_type"/>
</dbReference>
<evidence type="ECO:0000259" key="6">
    <source>
        <dbReference type="PROSITE" id="PS50157"/>
    </source>
</evidence>
<feature type="domain" description="C2H2-type" evidence="6">
    <location>
        <begin position="336"/>
        <end position="363"/>
    </location>
</feature>
<sequence>MFGTVTKDCVRKNVFHKSADKNSIKHTTMRVLLFQIIAPGIPLPPQPVLARWGTWLDAVNYYAEHYGKIMEVIDPLANTDSSAVAAVKSLPSEQLLEDILFIDSNFKIVSKSITLLESSKLQLSEALNIVDNITEPLLSIVMDEIKMEPGVDPLELQPHDNTWKIEENNILSEQGTLLNLQAMGMKTESCFDTSWIKIEDQPVMKCEGEEYSFDLERVQQEQKMEMSTEEDEVVTESIVDKVGKTESSESDGIIRDEELIQHSNNRLNSSFVGDTNHDSFTCNIFNKVFVTPPIQKGNFRFHSSKNSLKCDVCGKGFFQLSSLKNHILIHTGEMPFLCEVCGKSFRLFHHLKNHERSHTGEKPFTCDVCGKGFSHSGQRIKHLRIHAEERPYKCDVCGECFSVAGNLKHHTRTHISERPFKCDVCGKCFSASRNLKQHALLHTENKEINCDVCGKCIRGLRNLKRHKRLHDGERPLICDVCGKCFAQSGQLKIHIRLHTGERPFKCDVCGKCFLESRTLKNHSRIHTGERPYMCDVCGKCFLQSGHLKDHSSTHRGDRSFECDVSVLLELIPKSGDKSAKAWCERKRADEPIKIEAERKKGPLVLVVMDWIKMEPEVDPLGLQPHDNTYKMEENMDSLKERNPSEQLTTNVKTEYVDDSYKFTSEIKVEEGIVPFDSSGMKCEAEFKVCYGSLYAVMWLADEPREFNLPTLLQRCITYEVEKMPTKYGVHSEEYLPIHKVTPVVAGM</sequence>
<protein>
    <recommendedName>
        <fullName evidence="6">C2H2-type domain-containing protein</fullName>
    </recommendedName>
</protein>
<keyword evidence="1" id="KW-0479">Metal-binding</keyword>
<evidence type="ECO:0000313" key="7">
    <source>
        <dbReference type="EMBL" id="KAJ4425813.1"/>
    </source>
</evidence>
<feature type="domain" description="C2H2-type" evidence="6">
    <location>
        <begin position="392"/>
        <end position="419"/>
    </location>
</feature>
<dbReference type="EMBL" id="JAJSOF020000041">
    <property type="protein sequence ID" value="KAJ4425813.1"/>
    <property type="molecule type" value="Genomic_DNA"/>
</dbReference>
<feature type="domain" description="C2H2-type" evidence="6">
    <location>
        <begin position="364"/>
        <end position="391"/>
    </location>
</feature>
<evidence type="ECO:0000256" key="5">
    <source>
        <dbReference type="PROSITE-ProRule" id="PRU00042"/>
    </source>
</evidence>
<evidence type="ECO:0000256" key="4">
    <source>
        <dbReference type="ARBA" id="ARBA00022833"/>
    </source>
</evidence>
<feature type="domain" description="C2H2-type" evidence="6">
    <location>
        <begin position="504"/>
        <end position="531"/>
    </location>
</feature>
<dbReference type="PANTHER" id="PTHR16515:SF58">
    <property type="entry name" value="ZINC FINGER PROTEIN 22"/>
    <property type="match status" value="1"/>
</dbReference>
<name>A0ABQ8RVV7_PERAM</name>
<dbReference type="SMART" id="SM00355">
    <property type="entry name" value="ZnF_C2H2"/>
    <property type="match status" value="9"/>
</dbReference>
<dbReference type="PROSITE" id="PS00028">
    <property type="entry name" value="ZINC_FINGER_C2H2_1"/>
    <property type="match status" value="9"/>
</dbReference>
<keyword evidence="8" id="KW-1185">Reference proteome</keyword>
<dbReference type="PANTHER" id="PTHR16515">
    <property type="entry name" value="PR DOMAIN ZINC FINGER PROTEIN"/>
    <property type="match status" value="1"/>
</dbReference>
<dbReference type="Proteomes" id="UP001148838">
    <property type="component" value="Unassembled WGS sequence"/>
</dbReference>
<dbReference type="Gene3D" id="3.30.160.60">
    <property type="entry name" value="Classic Zinc Finger"/>
    <property type="match status" value="9"/>
</dbReference>
<comment type="caution">
    <text evidence="7">The sequence shown here is derived from an EMBL/GenBank/DDBJ whole genome shotgun (WGS) entry which is preliminary data.</text>
</comment>
<feature type="domain" description="C2H2-type" evidence="6">
    <location>
        <begin position="476"/>
        <end position="503"/>
    </location>
</feature>
<feature type="domain" description="C2H2-type" evidence="6">
    <location>
        <begin position="308"/>
        <end position="335"/>
    </location>
</feature>
<dbReference type="Pfam" id="PF00096">
    <property type="entry name" value="zf-C2H2"/>
    <property type="match status" value="6"/>
</dbReference>
<keyword evidence="2" id="KW-0677">Repeat</keyword>
<evidence type="ECO:0000256" key="3">
    <source>
        <dbReference type="ARBA" id="ARBA00022771"/>
    </source>
</evidence>
<evidence type="ECO:0000256" key="1">
    <source>
        <dbReference type="ARBA" id="ARBA00022723"/>
    </source>
</evidence>
<accession>A0ABQ8RVV7</accession>
<proteinExistence type="predicted"/>
<dbReference type="InterPro" id="IPR036236">
    <property type="entry name" value="Znf_C2H2_sf"/>
</dbReference>
<feature type="domain" description="C2H2-type" evidence="6">
    <location>
        <begin position="532"/>
        <end position="559"/>
    </location>
</feature>
<dbReference type="SUPFAM" id="SSF57667">
    <property type="entry name" value="beta-beta-alpha zinc fingers"/>
    <property type="match status" value="5"/>
</dbReference>
<gene>
    <name evidence="7" type="ORF">ANN_27439</name>
</gene>
<keyword evidence="3 5" id="KW-0863">Zinc-finger</keyword>
<dbReference type="PROSITE" id="PS50157">
    <property type="entry name" value="ZINC_FINGER_C2H2_2"/>
    <property type="match status" value="9"/>
</dbReference>
<reference evidence="7 8" key="1">
    <citation type="journal article" date="2022" name="Allergy">
        <title>Genome assembly and annotation of Periplaneta americana reveal a comprehensive cockroach allergen profile.</title>
        <authorList>
            <person name="Wang L."/>
            <person name="Xiong Q."/>
            <person name="Saelim N."/>
            <person name="Wang L."/>
            <person name="Nong W."/>
            <person name="Wan A.T."/>
            <person name="Shi M."/>
            <person name="Liu X."/>
            <person name="Cao Q."/>
            <person name="Hui J.H.L."/>
            <person name="Sookrung N."/>
            <person name="Leung T.F."/>
            <person name="Tungtrongchitr A."/>
            <person name="Tsui S.K.W."/>
        </authorList>
    </citation>
    <scope>NUCLEOTIDE SEQUENCE [LARGE SCALE GENOMIC DNA]</scope>
    <source>
        <strain evidence="7">PWHHKU_190912</strain>
    </source>
</reference>
<keyword evidence="4" id="KW-0862">Zinc</keyword>
<evidence type="ECO:0000313" key="8">
    <source>
        <dbReference type="Proteomes" id="UP001148838"/>
    </source>
</evidence>
<evidence type="ECO:0000256" key="2">
    <source>
        <dbReference type="ARBA" id="ARBA00022737"/>
    </source>
</evidence>
<feature type="domain" description="C2H2-type" evidence="6">
    <location>
        <begin position="420"/>
        <end position="447"/>
    </location>
</feature>